<keyword evidence="1" id="KW-1133">Transmembrane helix</keyword>
<name>A0AAJ1PTR0_9MOLU</name>
<dbReference type="AlphaFoldDB" id="A0AAJ1PTR0"/>
<protein>
    <recommendedName>
        <fullName evidence="4">ECF transporter S component</fullName>
    </recommendedName>
</protein>
<comment type="caution">
    <text evidence="2">The sequence shown here is derived from an EMBL/GenBank/DDBJ whole genome shotgun (WGS) entry which is preliminary data.</text>
</comment>
<keyword evidence="1" id="KW-0812">Transmembrane</keyword>
<evidence type="ECO:0008006" key="4">
    <source>
        <dbReference type="Google" id="ProtNLM"/>
    </source>
</evidence>
<feature type="transmembrane region" description="Helical" evidence="1">
    <location>
        <begin position="31"/>
        <end position="52"/>
    </location>
</feature>
<feature type="transmembrane region" description="Helical" evidence="1">
    <location>
        <begin position="130"/>
        <end position="153"/>
    </location>
</feature>
<gene>
    <name evidence="2" type="ORF">QLQ80_02980</name>
</gene>
<feature type="transmembrane region" description="Helical" evidence="1">
    <location>
        <begin position="174"/>
        <end position="200"/>
    </location>
</feature>
<dbReference type="RefSeq" id="WP_283823595.1">
    <property type="nucleotide sequence ID" value="NZ_JASDAY010000016.1"/>
</dbReference>
<dbReference type="EMBL" id="JASDDP010000024">
    <property type="protein sequence ID" value="MDJ1646027.1"/>
    <property type="molecule type" value="Genomic_DNA"/>
</dbReference>
<feature type="transmembrane region" description="Helical" evidence="1">
    <location>
        <begin position="295"/>
        <end position="312"/>
    </location>
</feature>
<feature type="transmembrane region" description="Helical" evidence="1">
    <location>
        <begin position="103"/>
        <end position="124"/>
    </location>
</feature>
<keyword evidence="3" id="KW-1185">Reference proteome</keyword>
<feature type="transmembrane region" description="Helical" evidence="1">
    <location>
        <begin position="67"/>
        <end position="91"/>
    </location>
</feature>
<reference evidence="2" key="1">
    <citation type="submission" date="2023-05" db="EMBL/GenBank/DDBJ databases">
        <title>Mycoplasma phocimorsus sp. nov., isolated from Scandinavian patients with seal finger or septic arthritis after contact with seals.</title>
        <authorList>
            <person name="Skafte-Holm A."/>
            <person name="Pedersen T.R."/>
            <person name="Froelund M."/>
            <person name="Stegger M."/>
            <person name="Qvortrup K."/>
            <person name="Michaels D.L."/>
            <person name="Brown D.R."/>
            <person name="Jensen J.S."/>
        </authorList>
    </citation>
    <scope>NUCLEOTIDE SEQUENCE</scope>
    <source>
        <strain evidence="2">M5725</strain>
    </source>
</reference>
<evidence type="ECO:0000256" key="1">
    <source>
        <dbReference type="SAM" id="Phobius"/>
    </source>
</evidence>
<feature type="transmembrane region" description="Helical" evidence="1">
    <location>
        <begin position="230"/>
        <end position="251"/>
    </location>
</feature>
<evidence type="ECO:0000313" key="3">
    <source>
        <dbReference type="Proteomes" id="UP001224428"/>
    </source>
</evidence>
<evidence type="ECO:0000313" key="2">
    <source>
        <dbReference type="EMBL" id="MDJ1646027.1"/>
    </source>
</evidence>
<proteinExistence type="predicted"/>
<sequence length="325" mass="37569">MKIWNAIKFPFEKFRNAIRAFSAKSVHFRKITLFEVAISGMLFAMFLLFFGIKKILLPGPLNIEVEHLFYILVGLIFPLGYGIFFAVLCDFSKMFLFGRIYDWSYVYAIAAPLIVIVSWSFFSLYRKNKIAMLIFASILLSITMYLNILFVAYNAFDAKLLAKLSGVKKVEDAYITSSILILISVIYALCVTVFIATVWIKYAMKKRISQRGLVLNRNIENNNNEQINKLLTIFMIFALVALISVLFRWAWGNFALVHFLNSKRGTGSIKPLIPYFSQEYFAFGIWMVIKSGIETLLFTSVLIPLYTVLIVLKQKYMIDLQQIRW</sequence>
<keyword evidence="1" id="KW-0472">Membrane</keyword>
<accession>A0AAJ1PTR0</accession>
<organism evidence="2 3">
    <name type="scientific">Mycoplasma phocimorsus</name>
    <dbReference type="NCBI Taxonomy" id="3045839"/>
    <lineage>
        <taxon>Bacteria</taxon>
        <taxon>Bacillati</taxon>
        <taxon>Mycoplasmatota</taxon>
        <taxon>Mollicutes</taxon>
        <taxon>Mycoplasmataceae</taxon>
        <taxon>Mycoplasma</taxon>
    </lineage>
</organism>
<dbReference type="Proteomes" id="UP001224428">
    <property type="component" value="Unassembled WGS sequence"/>
</dbReference>